<dbReference type="AlphaFoldDB" id="A0A6P4A2U5"/>
<organism evidence="2 3">
    <name type="scientific">Ziziphus jujuba</name>
    <name type="common">Chinese jujube</name>
    <name type="synonym">Ziziphus sativa</name>
    <dbReference type="NCBI Taxonomy" id="326968"/>
    <lineage>
        <taxon>Eukaryota</taxon>
        <taxon>Viridiplantae</taxon>
        <taxon>Streptophyta</taxon>
        <taxon>Embryophyta</taxon>
        <taxon>Tracheophyta</taxon>
        <taxon>Spermatophyta</taxon>
        <taxon>Magnoliopsida</taxon>
        <taxon>eudicotyledons</taxon>
        <taxon>Gunneridae</taxon>
        <taxon>Pentapetalae</taxon>
        <taxon>rosids</taxon>
        <taxon>fabids</taxon>
        <taxon>Rosales</taxon>
        <taxon>Rhamnaceae</taxon>
        <taxon>Paliureae</taxon>
        <taxon>Ziziphus</taxon>
    </lineage>
</organism>
<dbReference type="PANTHER" id="PTHR47992">
    <property type="entry name" value="PROTEIN PHOSPHATASE"/>
    <property type="match status" value="1"/>
</dbReference>
<dbReference type="Pfam" id="PF00481">
    <property type="entry name" value="PP2C"/>
    <property type="match status" value="2"/>
</dbReference>
<dbReference type="PROSITE" id="PS51746">
    <property type="entry name" value="PPM_2"/>
    <property type="match status" value="1"/>
</dbReference>
<dbReference type="RefSeq" id="XP_015887860.1">
    <property type="nucleotide sequence ID" value="XM_016032374.4"/>
</dbReference>
<evidence type="ECO:0000313" key="3">
    <source>
        <dbReference type="RefSeq" id="XP_015887860.1"/>
    </source>
</evidence>
<feature type="domain" description="PPM-type phosphatase" evidence="1">
    <location>
        <begin position="46"/>
        <end position="283"/>
    </location>
</feature>
<dbReference type="CDD" id="cd00143">
    <property type="entry name" value="PP2Cc"/>
    <property type="match status" value="1"/>
</dbReference>
<dbReference type="InterPro" id="IPR015655">
    <property type="entry name" value="PP2C"/>
</dbReference>
<dbReference type="Gene3D" id="3.60.40.10">
    <property type="entry name" value="PPM-type phosphatase domain"/>
    <property type="match status" value="2"/>
</dbReference>
<dbReference type="SMART" id="SM00332">
    <property type="entry name" value="PP2Cc"/>
    <property type="match status" value="1"/>
</dbReference>
<dbReference type="GO" id="GO:0004722">
    <property type="term" value="F:protein serine/threonine phosphatase activity"/>
    <property type="evidence" value="ECO:0007669"/>
    <property type="project" value="InterPro"/>
</dbReference>
<protein>
    <recommendedName>
        <fullName evidence="1">PPM-type phosphatase domain-containing protein</fullName>
    </recommendedName>
</protein>
<accession>A0A6P4A2U5</accession>
<evidence type="ECO:0000259" key="1">
    <source>
        <dbReference type="PROSITE" id="PS51746"/>
    </source>
</evidence>
<dbReference type="SUPFAM" id="SSF81606">
    <property type="entry name" value="PP2C-like"/>
    <property type="match status" value="1"/>
</dbReference>
<proteinExistence type="predicted"/>
<dbReference type="GeneID" id="107422869"/>
<evidence type="ECO:0000313" key="2">
    <source>
        <dbReference type="Proteomes" id="UP001652623"/>
    </source>
</evidence>
<dbReference type="InParanoid" id="A0A6P4A2U5"/>
<dbReference type="Proteomes" id="UP001652623">
    <property type="component" value="Chromosome 3"/>
</dbReference>
<name>A0A6P4A2U5_ZIZJJ</name>
<dbReference type="InterPro" id="IPR001932">
    <property type="entry name" value="PPM-type_phosphatase-like_dom"/>
</dbReference>
<gene>
    <name evidence="3" type="primary">LOC107422869</name>
</gene>
<dbReference type="InterPro" id="IPR036457">
    <property type="entry name" value="PPM-type-like_dom_sf"/>
</dbReference>
<dbReference type="KEGG" id="zju:107422869"/>
<reference evidence="3" key="1">
    <citation type="submission" date="2025-08" db="UniProtKB">
        <authorList>
            <consortium name="RefSeq"/>
        </authorList>
    </citation>
    <scope>IDENTIFICATION</scope>
    <source>
        <tissue evidence="3">Seedling</tissue>
    </source>
</reference>
<keyword evidence="2" id="KW-1185">Reference proteome</keyword>
<sequence length="284" mass="31869">MGLKDLHHKLKQGLGLRKLLVGDIGRDKKEGAITKNASWMIPISHGYHVVERHKSFSGGLDDSDCDSVVVQREQIEEIELWFFGLFDALVGDRVTKYLQSHLFGRKMKESRIGRKSKETMRKAYLRAKAKIRDTQEAEETKTVLGSVSAMVINGEKLVIANMGDYRAVVCKDGIAHQLGSKNLQSAKRHWSRRLISVRILPRKSNNGGSPSKGSELLVGAERIDSDTEFVILASNGIWEVMKNQEAVNLIRHIEDPQEAAECLAKESLTRMSKSNISCLVIRFD</sequence>